<dbReference type="GO" id="GO:0030246">
    <property type="term" value="F:carbohydrate binding"/>
    <property type="evidence" value="ECO:0007669"/>
    <property type="project" value="InterPro"/>
</dbReference>
<keyword evidence="7" id="KW-0812">Transmembrane</keyword>
<comment type="cofactor">
    <cofactor evidence="6">
        <name>Zn(2+)</name>
        <dbReference type="ChEBI" id="CHEBI:29105"/>
    </cofactor>
    <text evidence="6">Binds 1 zinc ion per subunit.</text>
</comment>
<keyword evidence="4 6" id="KW-0862">Zinc</keyword>
<dbReference type="SUPFAM" id="SSF74650">
    <property type="entry name" value="Galactose mutarotase-like"/>
    <property type="match status" value="1"/>
</dbReference>
<dbReference type="GO" id="GO:0000139">
    <property type="term" value="C:Golgi membrane"/>
    <property type="evidence" value="ECO:0007669"/>
    <property type="project" value="TreeGrafter"/>
</dbReference>
<dbReference type="InterPro" id="IPR037094">
    <property type="entry name" value="Glyco_hydro_38_cen_sf"/>
</dbReference>
<accession>A0AA36GRJ9</accession>
<keyword evidence="10" id="KW-1185">Reference proteome</keyword>
<keyword evidence="7" id="KW-0472">Membrane</keyword>
<dbReference type="Gene3D" id="1.20.1270.50">
    <property type="entry name" value="Glycoside hydrolase family 38, central domain"/>
    <property type="match status" value="1"/>
</dbReference>
<dbReference type="Gene3D" id="3.20.110.10">
    <property type="entry name" value="Glycoside hydrolase 38, N terminal domain"/>
    <property type="match status" value="1"/>
</dbReference>
<dbReference type="SUPFAM" id="SSF88688">
    <property type="entry name" value="Families 57/38 glycoside transferase middle domain"/>
    <property type="match status" value="1"/>
</dbReference>
<evidence type="ECO:0000256" key="1">
    <source>
        <dbReference type="ARBA" id="ARBA00009792"/>
    </source>
</evidence>
<feature type="domain" description="Glycoside hydrolase family 38 central" evidence="8">
    <location>
        <begin position="437"/>
        <end position="518"/>
    </location>
</feature>
<dbReference type="GO" id="GO:0006491">
    <property type="term" value="P:N-glycan processing"/>
    <property type="evidence" value="ECO:0007669"/>
    <property type="project" value="TreeGrafter"/>
</dbReference>
<dbReference type="PANTHER" id="PTHR11607:SF71">
    <property type="entry name" value="ALPHA-MANNOSIDASE"/>
    <property type="match status" value="1"/>
</dbReference>
<evidence type="ECO:0000256" key="6">
    <source>
        <dbReference type="RuleBase" id="RU361199"/>
    </source>
</evidence>
<evidence type="ECO:0000256" key="5">
    <source>
        <dbReference type="ARBA" id="ARBA00023295"/>
    </source>
</evidence>
<evidence type="ECO:0000256" key="7">
    <source>
        <dbReference type="SAM" id="Phobius"/>
    </source>
</evidence>
<reference evidence="9" key="1">
    <citation type="submission" date="2023-07" db="EMBL/GenBank/DDBJ databases">
        <authorList>
            <consortium name="CYATHOMIX"/>
        </authorList>
    </citation>
    <scope>NUCLEOTIDE SEQUENCE</scope>
    <source>
        <strain evidence="9">N/A</strain>
    </source>
</reference>
<dbReference type="GO" id="GO:0046872">
    <property type="term" value="F:metal ion binding"/>
    <property type="evidence" value="ECO:0007669"/>
    <property type="project" value="UniProtKB-KW"/>
</dbReference>
<comment type="similarity">
    <text evidence="1 6">Belongs to the glycosyl hydrolase 38 family.</text>
</comment>
<dbReference type="InterPro" id="IPR050843">
    <property type="entry name" value="Glycosyl_Hydrlase_38"/>
</dbReference>
<evidence type="ECO:0000256" key="4">
    <source>
        <dbReference type="ARBA" id="ARBA00022833"/>
    </source>
</evidence>
<dbReference type="InterPro" id="IPR000602">
    <property type="entry name" value="Glyco_hydro_38_N"/>
</dbReference>
<dbReference type="InterPro" id="IPR011682">
    <property type="entry name" value="Glyco_hydro_38_C"/>
</dbReference>
<dbReference type="SUPFAM" id="SSF88713">
    <property type="entry name" value="Glycoside hydrolase/deacetylase"/>
    <property type="match status" value="1"/>
</dbReference>
<dbReference type="PANTHER" id="PTHR11607">
    <property type="entry name" value="ALPHA-MANNOSIDASE"/>
    <property type="match status" value="1"/>
</dbReference>
<keyword evidence="5 6" id="KW-0326">Glycosidase</keyword>
<protein>
    <recommendedName>
        <fullName evidence="6">Alpha-mannosidase</fullName>
        <ecNumber evidence="6">3.2.1.-</ecNumber>
    </recommendedName>
</protein>
<dbReference type="Pfam" id="PF01074">
    <property type="entry name" value="Glyco_hydro_38N"/>
    <property type="match status" value="1"/>
</dbReference>
<dbReference type="InterPro" id="IPR011330">
    <property type="entry name" value="Glyco_hydro/deAcase_b/a-brl"/>
</dbReference>
<organism evidence="9 10">
    <name type="scientific">Cylicocyclus nassatus</name>
    <name type="common">Nematode worm</name>
    <dbReference type="NCBI Taxonomy" id="53992"/>
    <lineage>
        <taxon>Eukaryota</taxon>
        <taxon>Metazoa</taxon>
        <taxon>Ecdysozoa</taxon>
        <taxon>Nematoda</taxon>
        <taxon>Chromadorea</taxon>
        <taxon>Rhabditida</taxon>
        <taxon>Rhabditina</taxon>
        <taxon>Rhabditomorpha</taxon>
        <taxon>Strongyloidea</taxon>
        <taxon>Strongylidae</taxon>
        <taxon>Cylicocyclus</taxon>
    </lineage>
</organism>
<dbReference type="InterPro" id="IPR011013">
    <property type="entry name" value="Gal_mutarotase_sf_dom"/>
</dbReference>
<dbReference type="FunFam" id="3.20.110.10:FF:000010">
    <property type="entry name" value="Alpha-mannosidase"/>
    <property type="match status" value="1"/>
</dbReference>
<keyword evidence="2 6" id="KW-0479">Metal-binding</keyword>
<dbReference type="InterPro" id="IPR027291">
    <property type="entry name" value="Glyco_hydro_38_N_sf"/>
</dbReference>
<dbReference type="InterPro" id="IPR013780">
    <property type="entry name" value="Glyco_hydro_b"/>
</dbReference>
<dbReference type="Gene3D" id="2.60.40.1180">
    <property type="entry name" value="Golgi alpha-mannosidase II"/>
    <property type="match status" value="1"/>
</dbReference>
<dbReference type="Pfam" id="PF09261">
    <property type="entry name" value="Alpha-mann_mid"/>
    <property type="match status" value="1"/>
</dbReference>
<dbReference type="InterPro" id="IPR028995">
    <property type="entry name" value="Glyco_hydro_57/38_cen_sf"/>
</dbReference>
<dbReference type="GO" id="GO:0004559">
    <property type="term" value="F:alpha-mannosidase activity"/>
    <property type="evidence" value="ECO:0007669"/>
    <property type="project" value="InterPro"/>
</dbReference>
<dbReference type="Gene3D" id="2.70.98.30">
    <property type="entry name" value="Golgi alpha-mannosidase II, domain 4"/>
    <property type="match status" value="1"/>
</dbReference>
<evidence type="ECO:0000313" key="10">
    <source>
        <dbReference type="Proteomes" id="UP001176961"/>
    </source>
</evidence>
<dbReference type="EC" id="3.2.1.-" evidence="6"/>
<dbReference type="GO" id="GO:0006013">
    <property type="term" value="P:mannose metabolic process"/>
    <property type="evidence" value="ECO:0007669"/>
    <property type="project" value="InterPro"/>
</dbReference>
<evidence type="ECO:0000313" key="9">
    <source>
        <dbReference type="EMBL" id="CAJ0597017.1"/>
    </source>
</evidence>
<evidence type="ECO:0000256" key="2">
    <source>
        <dbReference type="ARBA" id="ARBA00022723"/>
    </source>
</evidence>
<keyword evidence="3 6" id="KW-0378">Hydrolase</keyword>
<sequence length="1041" mass="117586">MHVRYGRRKGRIAIIIIVGITILTVYISYKSGANLKRYGNENDGNTGTGDIFTRGEMIATVGVEACKASPHNNEAAEFDMLTVYREQVAQQGIMFNRTNQGRRHPSTHKLKVFVLPFTHADPGWLQTFNSYLKETDAILDNMHNFMTSHANMTFMWAELAFFERWWGKQSLEVRENVRRLVQSGRLEIASGSWVMTDEANVYYPITVDTIIEGHQFLKEELGGVKPSVVWSNDPFGYSNSIQYVFAQAGLKRAVINRIHRGIKRYLQSERAIPFRWRQYFDVEGESDMLTHVLPYAHYDILNSCGPSSSICCEFDFKRMTHWSCPESKPKPIDASNVATQAEKLVSQLQKMALMYETNVLLMVHGDDFRYNMIQEWHQQHDNLLPLFEEINKGNLAEIRFGTFSDYFKELEKWYKENGKQPVTLSGDFFPYKCFLGDVWTGYFTTRPFVKRQERSLHNIVRAADLISAQAWHSMDEQSRAEVISELQEARRILSLIQHHDAITGTSRKHVMQDYLFLLHNASSLARRAFEVSSSALSRSEVHTLEYSDNNNETESLEVLEVAKLGRIVVNAYNSLPYDIEDVVSLRVDTANVAVSINGGEVKAQIEPYIHQGTIPQHSFLLAFRCHFQALSTNSFILSKTDSPRLTNIASVLVHKDAKGLLLFPSIFKPKNITSQDFFLENEELITSHDNETGQLSHITTAAVGRTAVSTQFYKYENANGGAYLMKVNGPPTPLKSNSSLRFISKGSIQESAHLFFTKIYQKITVKNVRGSLSKQVHFSLRVDITEAMNTELLLRIETNLRDERFYTDSAGMQLLRRQRHEALSDAENFYPMPSAAILECNLKRITVVSNLPHGVSPVPAVHGMDIVLDRMLNQDDGKGLGSDPDGLPTDILPVEMRFSILLEGIIKAATDTYSTYHTPAGHLAVQNVLYPPVLTASSEKIPPLQAQAALPCNLQLLTNRVVSKGQMLLTIFNGGIICRTNTTTTCTGQLRGLTSYLRALGVVKVQETDLVGTPKAEEMSLKNYVPHIPPYKFLSLLLSFS</sequence>
<dbReference type="Pfam" id="PF07748">
    <property type="entry name" value="Glyco_hydro_38C"/>
    <property type="match status" value="1"/>
</dbReference>
<dbReference type="SMART" id="SM00872">
    <property type="entry name" value="Alpha-mann_mid"/>
    <property type="match status" value="1"/>
</dbReference>
<dbReference type="AlphaFoldDB" id="A0AA36GRJ9"/>
<name>A0AA36GRJ9_CYLNA</name>
<gene>
    <name evidence="9" type="ORF">CYNAS_LOCUS9000</name>
</gene>
<evidence type="ECO:0000259" key="8">
    <source>
        <dbReference type="SMART" id="SM00872"/>
    </source>
</evidence>
<dbReference type="InterPro" id="IPR015341">
    <property type="entry name" value="Glyco_hydro_38_cen"/>
</dbReference>
<dbReference type="EMBL" id="CATQJL010000223">
    <property type="protein sequence ID" value="CAJ0597017.1"/>
    <property type="molecule type" value="Genomic_DNA"/>
</dbReference>
<feature type="transmembrane region" description="Helical" evidence="7">
    <location>
        <begin position="12"/>
        <end position="29"/>
    </location>
</feature>
<keyword evidence="7" id="KW-1133">Transmembrane helix</keyword>
<proteinExistence type="inferred from homology"/>
<dbReference type="Proteomes" id="UP001176961">
    <property type="component" value="Unassembled WGS sequence"/>
</dbReference>
<evidence type="ECO:0000256" key="3">
    <source>
        <dbReference type="ARBA" id="ARBA00022801"/>
    </source>
</evidence>
<comment type="caution">
    <text evidence="9">The sequence shown here is derived from an EMBL/GenBank/DDBJ whole genome shotgun (WGS) entry which is preliminary data.</text>
</comment>